<name>A0A6P8HY35_ACTTE</name>
<dbReference type="InterPro" id="IPR049883">
    <property type="entry name" value="NOTCH1_EGF-like"/>
</dbReference>
<comment type="caution">
    <text evidence="6">Lacks conserved residue(s) required for the propagation of feature annotation.</text>
</comment>
<evidence type="ECO:0000259" key="7">
    <source>
        <dbReference type="PROSITE" id="PS50026"/>
    </source>
</evidence>
<dbReference type="GO" id="GO:0005509">
    <property type="term" value="F:calcium ion binding"/>
    <property type="evidence" value="ECO:0007669"/>
    <property type="project" value="InterPro"/>
</dbReference>
<dbReference type="InterPro" id="IPR009030">
    <property type="entry name" value="Growth_fac_rcpt_cys_sf"/>
</dbReference>
<evidence type="ECO:0000313" key="9">
    <source>
        <dbReference type="Proteomes" id="UP000515163"/>
    </source>
</evidence>
<dbReference type="CDD" id="cd00054">
    <property type="entry name" value="EGF_CA"/>
    <property type="match status" value="1"/>
</dbReference>
<evidence type="ECO:0000256" key="4">
    <source>
        <dbReference type="ARBA" id="ARBA00022737"/>
    </source>
</evidence>
<evidence type="ECO:0000256" key="3">
    <source>
        <dbReference type="ARBA" id="ARBA00022729"/>
    </source>
</evidence>
<reference evidence="10" key="1">
    <citation type="submission" date="2025-08" db="UniProtKB">
        <authorList>
            <consortium name="RefSeq"/>
        </authorList>
    </citation>
    <scope>IDENTIFICATION</scope>
    <source>
        <tissue evidence="10">Tentacle</tissue>
    </source>
</reference>
<dbReference type="AlphaFoldDB" id="A0A6P8HY35"/>
<dbReference type="RefSeq" id="XP_031557585.1">
    <property type="nucleotide sequence ID" value="XM_031701725.1"/>
</dbReference>
<dbReference type="OrthoDB" id="5971814at2759"/>
<organism evidence="9 10">
    <name type="scientific">Actinia tenebrosa</name>
    <name type="common">Australian red waratah sea anemone</name>
    <dbReference type="NCBI Taxonomy" id="6105"/>
    <lineage>
        <taxon>Eukaryota</taxon>
        <taxon>Metazoa</taxon>
        <taxon>Cnidaria</taxon>
        <taxon>Anthozoa</taxon>
        <taxon>Hexacorallia</taxon>
        <taxon>Actiniaria</taxon>
        <taxon>Actiniidae</taxon>
        <taxon>Actinia</taxon>
    </lineage>
</organism>
<protein>
    <submittedName>
        <fullName evidence="10">Neurogenic locus notch homolog protein 4-like</fullName>
    </submittedName>
</protein>
<gene>
    <name evidence="10" type="primary">LOC116294177</name>
</gene>
<dbReference type="PROSITE" id="PS50026">
    <property type="entry name" value="EGF_3"/>
    <property type="match status" value="2"/>
</dbReference>
<evidence type="ECO:0000259" key="8">
    <source>
        <dbReference type="PROSITE" id="PS50948"/>
    </source>
</evidence>
<evidence type="ECO:0000256" key="2">
    <source>
        <dbReference type="ARBA" id="ARBA00022536"/>
    </source>
</evidence>
<evidence type="ECO:0000256" key="6">
    <source>
        <dbReference type="PROSITE-ProRule" id="PRU00076"/>
    </source>
</evidence>
<keyword evidence="9" id="KW-1185">Reference proteome</keyword>
<dbReference type="SMART" id="SM00181">
    <property type="entry name" value="EGF"/>
    <property type="match status" value="2"/>
</dbReference>
<accession>A0A6P8HY35</accession>
<dbReference type="PANTHER" id="PTHR24050:SF28">
    <property type="entry name" value="UROMODULIN-LIKE"/>
    <property type="match status" value="1"/>
</dbReference>
<keyword evidence="5 6" id="KW-1015">Disulfide bond</keyword>
<dbReference type="Pfam" id="PF07645">
    <property type="entry name" value="EGF_CA"/>
    <property type="match status" value="1"/>
</dbReference>
<evidence type="ECO:0000256" key="5">
    <source>
        <dbReference type="ARBA" id="ARBA00023157"/>
    </source>
</evidence>
<keyword evidence="2 6" id="KW-0245">EGF-like domain</keyword>
<dbReference type="PROSITE" id="PS00010">
    <property type="entry name" value="ASX_HYDROXYL"/>
    <property type="match status" value="1"/>
</dbReference>
<keyword evidence="4" id="KW-0677">Repeat</keyword>
<dbReference type="InterPro" id="IPR052235">
    <property type="entry name" value="Nephronectin_domain"/>
</dbReference>
<sequence length="140" mass="15607">MLTETESLCRIMCYNTDTCVSYNYKKDSTACDLNDSDHIQHPQDFVKQSGYVYVGTENACQNSPCHKNSACRTNIRDETKPHWCVCPPGFRGPSCSKGIDECQTSSSSKCPEFSTCQNTNGSFHCQCNVGYKLNDSKCVV</sequence>
<dbReference type="Pfam" id="PF00024">
    <property type="entry name" value="PAN_1"/>
    <property type="match status" value="1"/>
</dbReference>
<dbReference type="InterPro" id="IPR001881">
    <property type="entry name" value="EGF-like_Ca-bd_dom"/>
</dbReference>
<dbReference type="KEGG" id="aten:116294177"/>
<dbReference type="GeneID" id="116294177"/>
<dbReference type="InterPro" id="IPR000742">
    <property type="entry name" value="EGF"/>
</dbReference>
<dbReference type="Gene3D" id="2.10.25.10">
    <property type="entry name" value="Laminin"/>
    <property type="match status" value="2"/>
</dbReference>
<comment type="similarity">
    <text evidence="1">Belongs to the EGF domain peptide family.</text>
</comment>
<dbReference type="SMART" id="SM00179">
    <property type="entry name" value="EGF_CA"/>
    <property type="match status" value="1"/>
</dbReference>
<dbReference type="InParanoid" id="A0A6P8HY35"/>
<proteinExistence type="inferred from homology"/>
<feature type="domain" description="EGF-like" evidence="7">
    <location>
        <begin position="98"/>
        <end position="139"/>
    </location>
</feature>
<dbReference type="PROSITE" id="PS00022">
    <property type="entry name" value="EGF_1"/>
    <property type="match status" value="1"/>
</dbReference>
<feature type="domain" description="Apple" evidence="8">
    <location>
        <begin position="1"/>
        <end position="60"/>
    </location>
</feature>
<dbReference type="Proteomes" id="UP000515163">
    <property type="component" value="Unplaced"/>
</dbReference>
<feature type="disulfide bond" evidence="6">
    <location>
        <begin position="86"/>
        <end position="95"/>
    </location>
</feature>
<feature type="non-terminal residue" evidence="10">
    <location>
        <position position="140"/>
    </location>
</feature>
<feature type="domain" description="EGF-like" evidence="7">
    <location>
        <begin position="56"/>
        <end position="96"/>
    </location>
</feature>
<evidence type="ECO:0000256" key="1">
    <source>
        <dbReference type="ARBA" id="ARBA00006373"/>
    </source>
</evidence>
<dbReference type="PANTHER" id="PTHR24050">
    <property type="entry name" value="PA14 DOMAIN-CONTAINING PROTEIN"/>
    <property type="match status" value="1"/>
</dbReference>
<evidence type="ECO:0000313" key="10">
    <source>
        <dbReference type="RefSeq" id="XP_031557585.1"/>
    </source>
</evidence>
<dbReference type="InterPro" id="IPR003609">
    <property type="entry name" value="Pan_app"/>
</dbReference>
<dbReference type="SUPFAM" id="SSF57184">
    <property type="entry name" value="Growth factor receptor domain"/>
    <property type="match status" value="1"/>
</dbReference>
<dbReference type="PROSITE" id="PS50948">
    <property type="entry name" value="PAN"/>
    <property type="match status" value="1"/>
</dbReference>
<keyword evidence="3" id="KW-0732">Signal</keyword>
<dbReference type="InterPro" id="IPR000152">
    <property type="entry name" value="EGF-type_Asp/Asn_hydroxyl_site"/>
</dbReference>
<dbReference type="PROSITE" id="PS01186">
    <property type="entry name" value="EGF_2"/>
    <property type="match status" value="2"/>
</dbReference>